<feature type="transmembrane region" description="Helical" evidence="1">
    <location>
        <begin position="22"/>
        <end position="40"/>
    </location>
</feature>
<feature type="transmembrane region" description="Helical" evidence="1">
    <location>
        <begin position="60"/>
        <end position="79"/>
    </location>
</feature>
<dbReference type="InterPro" id="IPR007404">
    <property type="entry name" value="YdjM-like"/>
</dbReference>
<reference evidence="2" key="1">
    <citation type="submission" date="2020-11" db="EMBL/GenBank/DDBJ databases">
        <title>Carbohydrate-dependent, anaerobic sulfur respiration: A novel catabolism in halophilic archaea.</title>
        <authorList>
            <person name="Sorokin D.Y."/>
            <person name="Messina E."/>
            <person name="Smedile F."/>
            <person name="La Cono V."/>
            <person name="Hallsworth J.E."/>
            <person name="Yakimov M.M."/>
        </authorList>
    </citation>
    <scope>NUCLEOTIDE SEQUENCE</scope>
    <source>
        <strain evidence="2">AArc-S</strain>
    </source>
</reference>
<evidence type="ECO:0000313" key="3">
    <source>
        <dbReference type="Proteomes" id="UP000663586"/>
    </source>
</evidence>
<dbReference type="AlphaFoldDB" id="A0A897MMV2"/>
<accession>A0A897MMV2</accession>
<evidence type="ECO:0000256" key="1">
    <source>
        <dbReference type="SAM" id="Phobius"/>
    </source>
</evidence>
<proteinExistence type="predicted"/>
<name>A0A897MMV2_9EURY</name>
<organism evidence="2 3">
    <name type="scientific">Natranaeroarchaeum sulfidigenes</name>
    <dbReference type="NCBI Taxonomy" id="2784880"/>
    <lineage>
        <taxon>Archaea</taxon>
        <taxon>Methanobacteriati</taxon>
        <taxon>Methanobacteriota</taxon>
        <taxon>Stenosarchaea group</taxon>
        <taxon>Halobacteria</taxon>
        <taxon>Halobacteriales</taxon>
        <taxon>Natronoarchaeaceae</taxon>
        <taxon>Natranaeroarchaeum</taxon>
    </lineage>
</organism>
<sequence>MWPWGHLAVGYLLYTLYTRTRYGHRPLAVATIFLVVGTQFPDLIDKPLSWTFGILPTGRTLAHSFLFAVPVSLAVYETCRRHHRLQAEWGIAFAIGNLSHVIVDAVPAFLWGDPAEARFLLWPLLSVPGYEEGETPSVIDAFLTLDLSNYLLFEFGLFGITIIVWWFDGRPGLSYSRSKLRSFVSGTSASSS</sequence>
<dbReference type="GeneID" id="70683884"/>
<dbReference type="GO" id="GO:0016787">
    <property type="term" value="F:hydrolase activity"/>
    <property type="evidence" value="ECO:0007669"/>
    <property type="project" value="UniProtKB-KW"/>
</dbReference>
<feature type="transmembrane region" description="Helical" evidence="1">
    <location>
        <begin position="150"/>
        <end position="167"/>
    </location>
</feature>
<keyword evidence="3" id="KW-1185">Reference proteome</keyword>
<dbReference type="EMBL" id="CP064786">
    <property type="protein sequence ID" value="QSG01732.1"/>
    <property type="molecule type" value="Genomic_DNA"/>
</dbReference>
<dbReference type="RefSeq" id="WP_238478842.1">
    <property type="nucleotide sequence ID" value="NZ_CP064786.1"/>
</dbReference>
<keyword evidence="1" id="KW-0472">Membrane</keyword>
<keyword evidence="2" id="KW-0378">Hydrolase</keyword>
<gene>
    <name evidence="2" type="ORF">AArcS_0503</name>
</gene>
<dbReference type="Proteomes" id="UP000663586">
    <property type="component" value="Chromosome"/>
</dbReference>
<keyword evidence="1" id="KW-1133">Transmembrane helix</keyword>
<dbReference type="KEGG" id="hara:AArcS_0503"/>
<keyword evidence="1" id="KW-0812">Transmembrane</keyword>
<dbReference type="Pfam" id="PF04307">
    <property type="entry name" value="YdjM"/>
    <property type="match status" value="1"/>
</dbReference>
<protein>
    <submittedName>
        <fullName evidence="2">Membrane-bound metal-dependent hydrolase YbcI, DUF457 family</fullName>
    </submittedName>
</protein>
<feature type="transmembrane region" description="Helical" evidence="1">
    <location>
        <begin position="91"/>
        <end position="112"/>
    </location>
</feature>
<evidence type="ECO:0000313" key="2">
    <source>
        <dbReference type="EMBL" id="QSG01732.1"/>
    </source>
</evidence>